<dbReference type="PANTHER" id="PTHR28293:SF1">
    <property type="entry name" value="NUCLEAR RIM PROTEIN 1"/>
    <property type="match status" value="1"/>
</dbReference>
<evidence type="ECO:0000313" key="7">
    <source>
        <dbReference type="EMBL" id="CAK7270830.1"/>
    </source>
</evidence>
<gene>
    <name evidence="7" type="ORF">SEPCBS119000_004285</name>
</gene>
<feature type="compositionally biased region" description="Polar residues" evidence="5">
    <location>
        <begin position="391"/>
        <end position="403"/>
    </location>
</feature>
<feature type="region of interest" description="Disordered" evidence="5">
    <location>
        <begin position="491"/>
        <end position="554"/>
    </location>
</feature>
<evidence type="ECO:0000256" key="3">
    <source>
        <dbReference type="ARBA" id="ARBA00022989"/>
    </source>
</evidence>
<evidence type="ECO:0000256" key="5">
    <source>
        <dbReference type="SAM" id="MobiDB-lite"/>
    </source>
</evidence>
<protein>
    <recommendedName>
        <fullName evidence="9">Meiotically up-regulated gene 154 protein</fullName>
    </recommendedName>
</protein>
<sequence length="554" mass="60795">MPRPRLVRRQALVQRIAAAINPLDFLLWLSEEIETRELDSVAVGAPIGIAANFLFLLARANLGSSNTGEDDVFGDGSDRGWLSYLIQVLVWTGFSMSVVNALFVYTRKRHYRLFEANIDQSPGTTSANRVRVQSSPSTNSSLRFINDLVHLDSAESRAHPDCTRDVWELAVWDPRPASLALLSFFSPLHVLIYLFELPLDPLEPRPSVAVFKCLVLQAGLSVAMRLMQSRNDQRLCDNAIIQKEVLHEYNAKFVQPRLHPIVRDMGTQVAMDYDAGALANDALAPAANVVAEEAIELGTPTTMIRRGFQTHPNVNYLKHVDPDYGSRASSSSLSSSASMSVLTGRLSGDSVAATPRHATAAPQQSARYTDMLTPGQNSVARLRQRMPVTATPGQPVSVSTSRDSGTDPRVELQTDSWPEPRASTGPVTHTPLASQRGARLSSIPSSATTNFGGSMSVYSHMSSPLKKTISMNDMGRTPQTLHDAAAFEQRDAAEHMQRRAHSPTKQLSRESNGVAEPRASLPAQDLSSPPVPVNPFARTRPSAQTRFERFPKRW</sequence>
<evidence type="ECO:0000256" key="2">
    <source>
        <dbReference type="ARBA" id="ARBA00022692"/>
    </source>
</evidence>
<keyword evidence="3 6" id="KW-1133">Transmembrane helix</keyword>
<evidence type="ECO:0008006" key="9">
    <source>
        <dbReference type="Google" id="ProtNLM"/>
    </source>
</evidence>
<evidence type="ECO:0000256" key="6">
    <source>
        <dbReference type="SAM" id="Phobius"/>
    </source>
</evidence>
<feature type="transmembrane region" description="Helical" evidence="6">
    <location>
        <begin position="81"/>
        <end position="105"/>
    </location>
</feature>
<name>A0ABP0DRE7_9PEZI</name>
<organism evidence="7 8">
    <name type="scientific">Sporothrix epigloea</name>
    <dbReference type="NCBI Taxonomy" id="1892477"/>
    <lineage>
        <taxon>Eukaryota</taxon>
        <taxon>Fungi</taxon>
        <taxon>Dikarya</taxon>
        <taxon>Ascomycota</taxon>
        <taxon>Pezizomycotina</taxon>
        <taxon>Sordariomycetes</taxon>
        <taxon>Sordariomycetidae</taxon>
        <taxon>Ophiostomatales</taxon>
        <taxon>Ophiostomataceae</taxon>
        <taxon>Sporothrix</taxon>
    </lineage>
</organism>
<dbReference type="Pfam" id="PF10332">
    <property type="entry name" value="DUF2418"/>
    <property type="match status" value="1"/>
</dbReference>
<evidence type="ECO:0000313" key="8">
    <source>
        <dbReference type="Proteomes" id="UP001642502"/>
    </source>
</evidence>
<keyword evidence="4 6" id="KW-0472">Membrane</keyword>
<dbReference type="Proteomes" id="UP001642502">
    <property type="component" value="Unassembled WGS sequence"/>
</dbReference>
<feature type="region of interest" description="Disordered" evidence="5">
    <location>
        <begin position="387"/>
        <end position="446"/>
    </location>
</feature>
<reference evidence="7 8" key="1">
    <citation type="submission" date="2024-01" db="EMBL/GenBank/DDBJ databases">
        <authorList>
            <person name="Allen C."/>
            <person name="Tagirdzhanova G."/>
        </authorList>
    </citation>
    <scope>NUCLEOTIDE SEQUENCE [LARGE SCALE GENOMIC DNA]</scope>
    <source>
        <strain evidence="7 8">CBS 119000</strain>
    </source>
</reference>
<dbReference type="InterPro" id="IPR018819">
    <property type="entry name" value="Nur1/Mug154"/>
</dbReference>
<evidence type="ECO:0000256" key="1">
    <source>
        <dbReference type="ARBA" id="ARBA00004127"/>
    </source>
</evidence>
<dbReference type="EMBL" id="CAWUON010000064">
    <property type="protein sequence ID" value="CAK7270830.1"/>
    <property type="molecule type" value="Genomic_DNA"/>
</dbReference>
<evidence type="ECO:0000256" key="4">
    <source>
        <dbReference type="ARBA" id="ARBA00023136"/>
    </source>
</evidence>
<comment type="subcellular location">
    <subcellularLocation>
        <location evidence="1">Endomembrane system</location>
        <topology evidence="1">Multi-pass membrane protein</topology>
    </subcellularLocation>
</comment>
<feature type="transmembrane region" description="Helical" evidence="6">
    <location>
        <begin position="41"/>
        <end position="61"/>
    </location>
</feature>
<dbReference type="PANTHER" id="PTHR28293">
    <property type="entry name" value="NUCLEAR RIM PROTEIN 1"/>
    <property type="match status" value="1"/>
</dbReference>
<proteinExistence type="predicted"/>
<comment type="caution">
    <text evidence="7">The sequence shown here is derived from an EMBL/GenBank/DDBJ whole genome shotgun (WGS) entry which is preliminary data.</text>
</comment>
<keyword evidence="8" id="KW-1185">Reference proteome</keyword>
<keyword evidence="2 6" id="KW-0812">Transmembrane</keyword>
<accession>A0ABP0DRE7</accession>